<dbReference type="SUPFAM" id="SSF141868">
    <property type="entry name" value="EAL domain-like"/>
    <property type="match status" value="1"/>
</dbReference>
<evidence type="ECO:0000313" key="2">
    <source>
        <dbReference type="EMBL" id="VAW19482.1"/>
    </source>
</evidence>
<dbReference type="EMBL" id="UOEQ01000222">
    <property type="protein sequence ID" value="VAW19482.1"/>
    <property type="molecule type" value="Genomic_DNA"/>
</dbReference>
<feature type="domain" description="EAL" evidence="1">
    <location>
        <begin position="6"/>
        <end position="181"/>
    </location>
</feature>
<dbReference type="InterPro" id="IPR001633">
    <property type="entry name" value="EAL_dom"/>
</dbReference>
<dbReference type="InterPro" id="IPR035919">
    <property type="entry name" value="EAL_sf"/>
</dbReference>
<proteinExistence type="predicted"/>
<protein>
    <recommendedName>
        <fullName evidence="1">EAL domain-containing protein</fullName>
    </recommendedName>
</protein>
<dbReference type="AlphaFoldDB" id="A0A3B0TYP2"/>
<evidence type="ECO:0000259" key="1">
    <source>
        <dbReference type="Pfam" id="PF00563"/>
    </source>
</evidence>
<accession>A0A3B0TYP2</accession>
<reference evidence="2" key="1">
    <citation type="submission" date="2018-06" db="EMBL/GenBank/DDBJ databases">
        <authorList>
            <person name="Zhirakovskaya E."/>
        </authorList>
    </citation>
    <scope>NUCLEOTIDE SEQUENCE</scope>
</reference>
<organism evidence="2">
    <name type="scientific">hydrothermal vent metagenome</name>
    <dbReference type="NCBI Taxonomy" id="652676"/>
    <lineage>
        <taxon>unclassified sequences</taxon>
        <taxon>metagenomes</taxon>
        <taxon>ecological metagenomes</taxon>
    </lineage>
</organism>
<gene>
    <name evidence="2" type="ORF">MNBD_ALPHA11-277</name>
</gene>
<sequence>MSGGEQLIAEIEALALVDAVTFVRRALTSGEPVNIYTPISTATLRNPRETERIISLLDANRAVVEYICFLIPEVQWSSLSATENEIVQDMVKKGASFSLANCRSLRLNYMELFELGVRSIRADTARFIDQPASYTDFHTADIAAYVNRFEVDLIMTSVASEQHILTLVDDGVGLAQGPHLAGAGPIRSDFVGSAKGSAKPRLAGR</sequence>
<dbReference type="Pfam" id="PF00563">
    <property type="entry name" value="EAL"/>
    <property type="match status" value="1"/>
</dbReference>
<name>A0A3B0TYP2_9ZZZZ</name>
<dbReference type="Gene3D" id="3.20.20.450">
    <property type="entry name" value="EAL domain"/>
    <property type="match status" value="1"/>
</dbReference>